<proteinExistence type="predicted"/>
<feature type="domain" description="DH" evidence="3">
    <location>
        <begin position="94"/>
        <end position="176"/>
    </location>
</feature>
<evidence type="ECO:0000313" key="5">
    <source>
        <dbReference type="Proteomes" id="UP000663823"/>
    </source>
</evidence>
<dbReference type="InterPro" id="IPR051480">
    <property type="entry name" value="Endocytic_GEF_Adapter"/>
</dbReference>
<name>A0A818STP3_9BILA</name>
<dbReference type="Gene3D" id="1.20.900.10">
    <property type="entry name" value="Dbl homology (DH) domain"/>
    <property type="match status" value="1"/>
</dbReference>
<dbReference type="GO" id="GO:0035025">
    <property type="term" value="P:positive regulation of Rho protein signal transduction"/>
    <property type="evidence" value="ECO:0007669"/>
    <property type="project" value="TreeGrafter"/>
</dbReference>
<protein>
    <recommendedName>
        <fullName evidence="3">DH domain-containing protein</fullName>
    </recommendedName>
</protein>
<gene>
    <name evidence="4" type="ORF">OTI717_LOCUS10356</name>
</gene>
<sequence length="176" mass="20285">MMISTRLSSRSFQSMINDETLYDDLTTLNQNSSSSILYRTLNIHCISQEYIFRKENSSQLSKTESIEQEKLMCENTKIEQNYSESLENLLNLTPRNITIIELITSEQRFVHDMKNILKTYITPMLESNILSSSHIDALFLNWPSLTRTHEKLANALLTALKAEGEQISIGKILCKF</sequence>
<dbReference type="GO" id="GO:0005085">
    <property type="term" value="F:guanyl-nucleotide exchange factor activity"/>
    <property type="evidence" value="ECO:0007669"/>
    <property type="project" value="InterPro"/>
</dbReference>
<dbReference type="InterPro" id="IPR035899">
    <property type="entry name" value="DBL_dom_sf"/>
</dbReference>
<dbReference type="PROSITE" id="PS50010">
    <property type="entry name" value="DH_2"/>
    <property type="match status" value="1"/>
</dbReference>
<dbReference type="PANTHER" id="PTHR46006:SF6">
    <property type="entry name" value="INTERSECTIN-2 ISOFORM X1"/>
    <property type="match status" value="1"/>
</dbReference>
<keyword evidence="2" id="KW-0963">Cytoplasm</keyword>
<feature type="non-terminal residue" evidence="4">
    <location>
        <position position="1"/>
    </location>
</feature>
<dbReference type="GO" id="GO:0005737">
    <property type="term" value="C:cytoplasm"/>
    <property type="evidence" value="ECO:0007669"/>
    <property type="project" value="UniProtKB-SubCell"/>
</dbReference>
<evidence type="ECO:0000259" key="3">
    <source>
        <dbReference type="PROSITE" id="PS50010"/>
    </source>
</evidence>
<dbReference type="SUPFAM" id="SSF48065">
    <property type="entry name" value="DBL homology domain (DH-domain)"/>
    <property type="match status" value="1"/>
</dbReference>
<accession>A0A818STP3</accession>
<dbReference type="InterPro" id="IPR000219">
    <property type="entry name" value="DH_dom"/>
</dbReference>
<evidence type="ECO:0000256" key="1">
    <source>
        <dbReference type="ARBA" id="ARBA00004496"/>
    </source>
</evidence>
<dbReference type="PANTHER" id="PTHR46006">
    <property type="entry name" value="RHO GUANINE NUCLEOTIDE EXCHANGE FACTOR AT 64C, ISOFORM A"/>
    <property type="match status" value="1"/>
</dbReference>
<dbReference type="Proteomes" id="UP000663823">
    <property type="component" value="Unassembled WGS sequence"/>
</dbReference>
<dbReference type="Pfam" id="PF00621">
    <property type="entry name" value="RhoGEF"/>
    <property type="match status" value="1"/>
</dbReference>
<dbReference type="EMBL" id="CAJOAX010000931">
    <property type="protein sequence ID" value="CAF3667860.1"/>
    <property type="molecule type" value="Genomic_DNA"/>
</dbReference>
<evidence type="ECO:0000313" key="4">
    <source>
        <dbReference type="EMBL" id="CAF3667860.1"/>
    </source>
</evidence>
<dbReference type="AlphaFoldDB" id="A0A818STP3"/>
<evidence type="ECO:0000256" key="2">
    <source>
        <dbReference type="ARBA" id="ARBA00022490"/>
    </source>
</evidence>
<reference evidence="4" key="1">
    <citation type="submission" date="2021-02" db="EMBL/GenBank/DDBJ databases">
        <authorList>
            <person name="Nowell W R."/>
        </authorList>
    </citation>
    <scope>NUCLEOTIDE SEQUENCE</scope>
</reference>
<organism evidence="4 5">
    <name type="scientific">Rotaria sordida</name>
    <dbReference type="NCBI Taxonomy" id="392033"/>
    <lineage>
        <taxon>Eukaryota</taxon>
        <taxon>Metazoa</taxon>
        <taxon>Spiralia</taxon>
        <taxon>Gnathifera</taxon>
        <taxon>Rotifera</taxon>
        <taxon>Eurotatoria</taxon>
        <taxon>Bdelloidea</taxon>
        <taxon>Philodinida</taxon>
        <taxon>Philodinidae</taxon>
        <taxon>Rotaria</taxon>
    </lineage>
</organism>
<comment type="subcellular location">
    <subcellularLocation>
        <location evidence="1">Cytoplasm</location>
    </subcellularLocation>
</comment>
<comment type="caution">
    <text evidence="4">The sequence shown here is derived from an EMBL/GenBank/DDBJ whole genome shotgun (WGS) entry which is preliminary data.</text>
</comment>